<name>A0A7D4U839_9MICO</name>
<feature type="transmembrane region" description="Helical" evidence="7">
    <location>
        <begin position="317"/>
        <end position="345"/>
    </location>
</feature>
<dbReference type="PANTHER" id="PTHR33406">
    <property type="entry name" value="MEMBRANE PROTEIN MJ1562-RELATED"/>
    <property type="match status" value="1"/>
</dbReference>
<evidence type="ECO:0000256" key="3">
    <source>
        <dbReference type="ARBA" id="ARBA00022475"/>
    </source>
</evidence>
<feature type="domain" description="SSD" evidence="8">
    <location>
        <begin position="234"/>
        <end position="344"/>
    </location>
</feature>
<dbReference type="Gene3D" id="1.20.1640.10">
    <property type="entry name" value="Multidrug efflux transporter AcrB transmembrane domain"/>
    <property type="match status" value="2"/>
</dbReference>
<evidence type="ECO:0000313" key="9">
    <source>
        <dbReference type="EMBL" id="QKJ25656.1"/>
    </source>
</evidence>
<dbReference type="SUPFAM" id="SSF82866">
    <property type="entry name" value="Multidrug efflux transporter AcrB transmembrane domain"/>
    <property type="match status" value="2"/>
</dbReference>
<feature type="transmembrane region" description="Helical" evidence="7">
    <location>
        <begin position="211"/>
        <end position="232"/>
    </location>
</feature>
<reference evidence="9 10" key="1">
    <citation type="submission" date="2020-05" db="EMBL/GenBank/DDBJ databases">
        <title>Aquirufa sp. strain 15G-AUS-rot a new Aquirufa species.</title>
        <authorList>
            <person name="Pitt A."/>
            <person name="Hahn M.W."/>
        </authorList>
    </citation>
    <scope>NUCLEOTIDE SEQUENCE [LARGE SCALE GENOMIC DNA]</scope>
    <source>
        <strain evidence="9 10">15G-AUS-rot</strain>
    </source>
</reference>
<dbReference type="GO" id="GO:0005886">
    <property type="term" value="C:plasma membrane"/>
    <property type="evidence" value="ECO:0007669"/>
    <property type="project" value="UniProtKB-SubCell"/>
</dbReference>
<feature type="transmembrane region" description="Helical" evidence="7">
    <location>
        <begin position="12"/>
        <end position="34"/>
    </location>
</feature>
<evidence type="ECO:0000313" key="10">
    <source>
        <dbReference type="Proteomes" id="UP000501003"/>
    </source>
</evidence>
<dbReference type="InterPro" id="IPR000731">
    <property type="entry name" value="SSD"/>
</dbReference>
<dbReference type="InterPro" id="IPR004869">
    <property type="entry name" value="MMPL_dom"/>
</dbReference>
<feature type="transmembrane region" description="Helical" evidence="7">
    <location>
        <begin position="583"/>
        <end position="603"/>
    </location>
</feature>
<dbReference type="EMBL" id="CP054056">
    <property type="protein sequence ID" value="QKJ25656.1"/>
    <property type="molecule type" value="Genomic_DNA"/>
</dbReference>
<dbReference type="RefSeq" id="WP_173493953.1">
    <property type="nucleotide sequence ID" value="NZ_CP054056.1"/>
</dbReference>
<feature type="transmembrane region" description="Helical" evidence="7">
    <location>
        <begin position="551"/>
        <end position="571"/>
    </location>
</feature>
<evidence type="ECO:0000256" key="2">
    <source>
        <dbReference type="ARBA" id="ARBA00010157"/>
    </source>
</evidence>
<evidence type="ECO:0000256" key="7">
    <source>
        <dbReference type="SAM" id="Phobius"/>
    </source>
</evidence>
<feature type="transmembrane region" description="Helical" evidence="7">
    <location>
        <begin position="655"/>
        <end position="682"/>
    </location>
</feature>
<comment type="similarity">
    <text evidence="2">Belongs to the resistance-nodulation-cell division (RND) (TC 2.A.6) family. MmpL subfamily.</text>
</comment>
<proteinExistence type="inferred from homology"/>
<dbReference type="InterPro" id="IPR050545">
    <property type="entry name" value="Mycobact_MmpL"/>
</dbReference>
<accession>A0A7D4U839</accession>
<evidence type="ECO:0000256" key="4">
    <source>
        <dbReference type="ARBA" id="ARBA00022692"/>
    </source>
</evidence>
<feature type="transmembrane region" description="Helical" evidence="7">
    <location>
        <begin position="287"/>
        <end position="311"/>
    </location>
</feature>
<feature type="transmembrane region" description="Helical" evidence="7">
    <location>
        <begin position="380"/>
        <end position="400"/>
    </location>
</feature>
<dbReference type="Pfam" id="PF03176">
    <property type="entry name" value="MMPL"/>
    <property type="match status" value="2"/>
</dbReference>
<keyword evidence="5 7" id="KW-1133">Transmembrane helix</keyword>
<feature type="transmembrane region" description="Helical" evidence="7">
    <location>
        <begin position="186"/>
        <end position="204"/>
    </location>
</feature>
<sequence length="697" mass="73247">MNAFFKFQTGKWTAPLTVLIGAALALIAFGPLAVEEDNSFPSSGLPESAESVQAEEIRQQLPQSGGSLALVVYSSDEELTSEQLSWIQGTPNPQTKTMVGGANEKFLAFSNLEIQGQVVVPPAEISEDGKAALISIPLDAAEEFRETTERIESMRELAPQGMPEGLEVHVTGPEAFNKDLGSIFEGANDTLITTTAIVVALLLLITYRSPVLWIIPLVIVGVADGAGGNLARQVAAAFGYTPDASVVGILSVLVFGAGTNYALLLISRYREELLLHEDRREAMRAAVRGAGPAILASGSTVAVAVGLLMLAELEGRQVLGLVSAVGIVVAMFAGLVILPAALVMFPRQIFWPLIPKFGAANPFEKSIWSKLGTQVSKRPVAISAIGIILLGTLASGGLGIKTGLSATEVFMEKPEAVVGQEVLAESFSAGAANPTQVIVSTSIVDSATDVIAGVEGVDEITNAGGTAEYTQLDVVIDAEPESNAAYDIIRELRAALDGLSNEATALVGGQDATSMDSSDATARDQALLVPLILMAVFLILILLLRSLLTPVLLLLAVVGSFFSAVGASWLVFQYILGFPALELSVFVIAFLFLVALGVDYSIFLVTRAQEEAVEFGTREGMRRALGATGGVITSAGILLAAVFSVLGVLPLVSLAQIGIIVCIGVLLDTLLVRTVLVPAMAFKLGAKFWWPRKEFAD</sequence>
<feature type="domain" description="SSD" evidence="8">
    <location>
        <begin position="552"/>
        <end position="682"/>
    </location>
</feature>
<keyword evidence="4 7" id="KW-0812">Transmembrane</keyword>
<evidence type="ECO:0000256" key="6">
    <source>
        <dbReference type="ARBA" id="ARBA00023136"/>
    </source>
</evidence>
<dbReference type="KEGG" id="aqg:HRU87_05685"/>
<evidence type="ECO:0000256" key="5">
    <source>
        <dbReference type="ARBA" id="ARBA00022989"/>
    </source>
</evidence>
<keyword evidence="6 7" id="KW-0472">Membrane</keyword>
<keyword evidence="10" id="KW-1185">Reference proteome</keyword>
<protein>
    <submittedName>
        <fullName evidence="9">MMPL family transporter</fullName>
    </submittedName>
</protein>
<comment type="subcellular location">
    <subcellularLocation>
        <location evidence="1">Cell membrane</location>
        <topology evidence="1">Multi-pass membrane protein</topology>
    </subcellularLocation>
</comment>
<evidence type="ECO:0000259" key="8">
    <source>
        <dbReference type="PROSITE" id="PS50156"/>
    </source>
</evidence>
<keyword evidence="3" id="KW-1003">Cell membrane</keyword>
<feature type="transmembrane region" description="Helical" evidence="7">
    <location>
        <begin position="624"/>
        <end position="649"/>
    </location>
</feature>
<dbReference type="AlphaFoldDB" id="A0A7D4U839"/>
<evidence type="ECO:0000256" key="1">
    <source>
        <dbReference type="ARBA" id="ARBA00004651"/>
    </source>
</evidence>
<organism evidence="9 10">
    <name type="scientific">Aquiluna borgnonia</name>
    <dbReference type="NCBI Taxonomy" id="2499157"/>
    <lineage>
        <taxon>Bacteria</taxon>
        <taxon>Bacillati</taxon>
        <taxon>Actinomycetota</taxon>
        <taxon>Actinomycetes</taxon>
        <taxon>Micrococcales</taxon>
        <taxon>Microbacteriaceae</taxon>
        <taxon>Luna cluster</taxon>
        <taxon>Luna-1 subcluster</taxon>
        <taxon>Aquiluna</taxon>
    </lineage>
</organism>
<feature type="transmembrane region" description="Helical" evidence="7">
    <location>
        <begin position="244"/>
        <end position="266"/>
    </location>
</feature>
<dbReference type="PANTHER" id="PTHR33406:SF6">
    <property type="entry name" value="MEMBRANE PROTEIN YDGH-RELATED"/>
    <property type="match status" value="1"/>
</dbReference>
<dbReference type="PROSITE" id="PS50156">
    <property type="entry name" value="SSD"/>
    <property type="match status" value="2"/>
</dbReference>
<feature type="transmembrane region" description="Helical" evidence="7">
    <location>
        <begin position="525"/>
        <end position="544"/>
    </location>
</feature>
<gene>
    <name evidence="9" type="ORF">HRU87_05685</name>
</gene>
<dbReference type="Proteomes" id="UP000501003">
    <property type="component" value="Chromosome"/>
</dbReference>